<evidence type="ECO:0000313" key="1">
    <source>
        <dbReference type="EMBL" id="KAK6638754.1"/>
    </source>
</evidence>
<gene>
    <name evidence="1" type="ORF">RUM43_007022</name>
</gene>
<sequence>MNGKPNPECGLVLSGGRENLFTIDRWKVRKGLEAKEASGQLTPIGGISIALHATSVQVIHFFVGEITEDQRGRRQQITSPDHKSIRNPVLDLYVLKTLRCHPPREGSFWKKTRNDEDYRAVDLNRCQLDYKVINFNAAEIGSAGVPGWYPRRDA</sequence>
<accession>A0AAN8P1A8</accession>
<organism evidence="1 2">
    <name type="scientific">Polyplax serrata</name>
    <name type="common">Common mouse louse</name>
    <dbReference type="NCBI Taxonomy" id="468196"/>
    <lineage>
        <taxon>Eukaryota</taxon>
        <taxon>Metazoa</taxon>
        <taxon>Ecdysozoa</taxon>
        <taxon>Arthropoda</taxon>
        <taxon>Hexapoda</taxon>
        <taxon>Insecta</taxon>
        <taxon>Pterygota</taxon>
        <taxon>Neoptera</taxon>
        <taxon>Paraneoptera</taxon>
        <taxon>Psocodea</taxon>
        <taxon>Troctomorpha</taxon>
        <taxon>Phthiraptera</taxon>
        <taxon>Anoplura</taxon>
        <taxon>Polyplacidae</taxon>
        <taxon>Polyplax</taxon>
    </lineage>
</organism>
<proteinExistence type="predicted"/>
<name>A0AAN8P1A8_POLSC</name>
<dbReference type="EMBL" id="JAWJWE010000003">
    <property type="protein sequence ID" value="KAK6638754.1"/>
    <property type="molecule type" value="Genomic_DNA"/>
</dbReference>
<dbReference type="AlphaFoldDB" id="A0AAN8P1A8"/>
<dbReference type="Proteomes" id="UP001372834">
    <property type="component" value="Unassembled WGS sequence"/>
</dbReference>
<evidence type="ECO:0000313" key="2">
    <source>
        <dbReference type="Proteomes" id="UP001372834"/>
    </source>
</evidence>
<reference evidence="1 2" key="1">
    <citation type="submission" date="2023-10" db="EMBL/GenBank/DDBJ databases">
        <title>Genomes of two closely related lineages of the louse Polyplax serrata with different host specificities.</title>
        <authorList>
            <person name="Martinu J."/>
            <person name="Tarabai H."/>
            <person name="Stefka J."/>
            <person name="Hypsa V."/>
        </authorList>
    </citation>
    <scope>NUCLEOTIDE SEQUENCE [LARGE SCALE GENOMIC DNA]</scope>
    <source>
        <strain evidence="1">HR10_N</strain>
    </source>
</reference>
<comment type="caution">
    <text evidence="1">The sequence shown here is derived from an EMBL/GenBank/DDBJ whole genome shotgun (WGS) entry which is preliminary data.</text>
</comment>
<protein>
    <submittedName>
        <fullName evidence="1">Uncharacterized protein</fullName>
    </submittedName>
</protein>